<evidence type="ECO:0000256" key="12">
    <source>
        <dbReference type="HAMAP-Rule" id="MF_04001"/>
    </source>
</evidence>
<keyword evidence="9 12" id="KW-0238">DNA-binding</keyword>
<dbReference type="Pfam" id="PF00508">
    <property type="entry name" value="PPV_E2_N"/>
    <property type="match status" value="1"/>
</dbReference>
<keyword evidence="3 12" id="KW-0678">Repressor</keyword>
<comment type="subcellular location">
    <subcellularLocation>
        <location evidence="1 12">Host nucleus</location>
    </subcellularLocation>
</comment>
<feature type="region of interest" description="DNA-binding domain" evidence="12">
    <location>
        <begin position="335"/>
        <end position="419"/>
    </location>
</feature>
<dbReference type="GO" id="GO:0006351">
    <property type="term" value="P:DNA-templated transcription"/>
    <property type="evidence" value="ECO:0007669"/>
    <property type="project" value="UniProtKB-UniRule"/>
</dbReference>
<keyword evidence="12" id="KW-0832">Ubl conjugation</keyword>
<comment type="subunit">
    <text evidence="12">Binds DNA as homodimer. Interacts with protein E1; this interaction greatly increases E1 DNA-binding activity. Interacts with protein L1; this interaction enhances E2-dependent replication and transcription activation. Interacts with protein L2; this interaction inhibits E2 transcriptional activity but not DNA replication function E2. Interacts with protein E7; this interaction inhibits E7 oncogenic activity. Interacts with host TAF1; this interaction modulates E2-dependent transcriptional regulation. Interacts with host BRD4; this interaction mediates E2 transcriptional activation function. Additionally, the interaction with host BRD4 on mitotic chromosomes mediates tethering of the viral genome. Interacts with host TOPBP1; this interaction is required for optimal viral DNA replication.</text>
</comment>
<protein>
    <recommendedName>
        <fullName evidence="12">Regulatory protein E2</fullName>
    </recommendedName>
</protein>
<evidence type="ECO:0000259" key="14">
    <source>
        <dbReference type="Pfam" id="PF00508"/>
    </source>
</evidence>
<evidence type="ECO:0000256" key="8">
    <source>
        <dbReference type="ARBA" id="ARBA00023015"/>
    </source>
</evidence>
<comment type="function">
    <text evidence="12">Plays a role in the initiation of viral DNA replication. A dimer of E2 interacts with a dimer of E1 in order to improve specificity of E1 DNA binding activity. Once the complex recognizes and binds DNA at specific sites, the E2 dimer is removed from DNA. E2 also regulates viral transcription through binding to the E2RE response element (5'-ACCNNNNNNGGT-3') present in multiple copies in the regulatory regions of the viral genome. Activates or represses transcription depending on E2RE's position with regards to proximal promoter elements including the TATA-box. Repression occurs by sterically hindering the assembly of the transcription initiation complex.</text>
</comment>
<evidence type="ECO:0000256" key="4">
    <source>
        <dbReference type="ARBA" id="ARBA00022518"/>
    </source>
</evidence>
<reference evidence="16 17" key="1">
    <citation type="journal article" date="2013" name="J. Gen. Virol.">
        <title>Four novel papillomavirus sequences support a broad diversity among equine papillomaviruses.</title>
        <authorList>
            <person name="Lange C."/>
            <person name="Vetsch E."/>
            <person name="Ackermann M."/>
            <person name="Favrot C."/>
            <person name="Tobler K."/>
        </authorList>
    </citation>
    <scope>NUCLEOTIDE SEQUENCE [LARGE SCALE GENOMIC DNA]</scope>
</reference>
<evidence type="ECO:0000256" key="3">
    <source>
        <dbReference type="ARBA" id="ARBA00022491"/>
    </source>
</evidence>
<dbReference type="InterPro" id="IPR033668">
    <property type="entry name" value="Reg_prot_E2"/>
</dbReference>
<dbReference type="InterPro" id="IPR012677">
    <property type="entry name" value="Nucleotide-bd_a/b_plait_sf"/>
</dbReference>
<dbReference type="GO" id="GO:0000166">
    <property type="term" value="F:nucleotide binding"/>
    <property type="evidence" value="ECO:0007669"/>
    <property type="project" value="UniProtKB-UniRule"/>
</dbReference>
<comment type="PTM">
    <text evidence="12">Sumoylation plays a regulatory role in E2 transcriptional activity.</text>
</comment>
<evidence type="ECO:0000256" key="11">
    <source>
        <dbReference type="ARBA" id="ARBA00023163"/>
    </source>
</evidence>
<dbReference type="GO" id="GO:0003677">
    <property type="term" value="F:DNA binding"/>
    <property type="evidence" value="ECO:0007669"/>
    <property type="project" value="UniProtKB-UniRule"/>
</dbReference>
<comment type="similarity">
    <text evidence="12">Belongs to the papillomaviridae E2 protein family.</text>
</comment>
<evidence type="ECO:0000256" key="7">
    <source>
        <dbReference type="ARBA" id="ARBA00022705"/>
    </source>
</evidence>
<dbReference type="InterPro" id="IPR036050">
    <property type="entry name" value="Regulatory_protein_E2_N"/>
</dbReference>
<dbReference type="GO" id="GO:0042025">
    <property type="term" value="C:host cell nucleus"/>
    <property type="evidence" value="ECO:0007669"/>
    <property type="project" value="UniProtKB-SubCell"/>
</dbReference>
<evidence type="ECO:0000256" key="5">
    <source>
        <dbReference type="ARBA" id="ARBA00022553"/>
    </source>
</evidence>
<keyword evidence="11 12" id="KW-0804">Transcription</keyword>
<keyword evidence="4 12" id="KW-0244">Early protein</keyword>
<keyword evidence="5 12" id="KW-0597">Phosphoprotein</keyword>
<feature type="domain" description="Papillomavirus E2 N-terminal" evidence="14">
    <location>
        <begin position="1"/>
        <end position="196"/>
    </location>
</feature>
<proteinExistence type="inferred from homology"/>
<evidence type="ECO:0000313" key="17">
    <source>
        <dbReference type="Proteomes" id="UP000111451"/>
    </source>
</evidence>
<sequence length="419" mass="46307">MEALRSHFDAVQEGLMMHYETGSNKLQSQIEYWALTRKEQVTLYAARSKGRRMLGHTVVPSLAAAQAAAKGAIEMQLLCQKLADSPYAAEPWTMTDTSRETLQASPAGCFKKGPCLVQVQFDGEAENEMWYTLWTSIYYLNEEDQWTKTDGRVDSQGLYYFQDGVRVYYENFATEAERYSKTNVWKVFFQNETFSSLRSGAEEPPQPAGTGVQSVDELDHAAPRVSARPFTPSPARFGPLSKEQLAGSPPRYSGDSDRGQSPWGHGTPSHVSSAGSLCGGLSGQLPSPCTLSPGLSRSPLSSAASSASLPFVCGCGSPCRPETPLEDHHHKSEGAVPAVLLKGKANQLKCLRFRLKRTYWVHFWFISTTWFWAGPKGSDRAGRARMLVAFKNKAQRQRFNEKVPIPSGVERSEVSMADV</sequence>
<dbReference type="GO" id="GO:0006260">
    <property type="term" value="P:DNA replication"/>
    <property type="evidence" value="ECO:0007669"/>
    <property type="project" value="UniProtKB-KW"/>
</dbReference>
<keyword evidence="7 12" id="KW-0235">DNA replication</keyword>
<evidence type="ECO:0000256" key="13">
    <source>
        <dbReference type="SAM" id="MobiDB-lite"/>
    </source>
</evidence>
<dbReference type="InterPro" id="IPR001866">
    <property type="entry name" value="PPV_E2_N"/>
</dbReference>
<dbReference type="InterPro" id="IPR042503">
    <property type="entry name" value="Regulatory_protein_E2_N_1"/>
</dbReference>
<evidence type="ECO:0000259" key="15">
    <source>
        <dbReference type="Pfam" id="PF00511"/>
    </source>
</evidence>
<dbReference type="Pfam" id="PF00511">
    <property type="entry name" value="PPV_E2_C"/>
    <property type="match status" value="1"/>
</dbReference>
<dbReference type="SUPFAM" id="SSF51332">
    <property type="entry name" value="E2 regulatory, transactivation domain"/>
    <property type="match status" value="1"/>
</dbReference>
<organism evidence="16 17">
    <name type="scientific">Equus caballus papillomavirus 7</name>
    <dbReference type="NCBI Taxonomy" id="1235430"/>
    <lineage>
        <taxon>Viruses</taxon>
        <taxon>Monodnaviria</taxon>
        <taxon>Shotokuvirae</taxon>
        <taxon>Cossaviricota</taxon>
        <taxon>Papovaviricetes</taxon>
        <taxon>Zurhausenvirales</taxon>
        <taxon>Papillomaviridae</taxon>
        <taxon>Firstpapillomavirinae</taxon>
        <taxon>Dyorhopapillomavirus</taxon>
        <taxon>Dyorhopapillomavirus 1</taxon>
    </lineage>
</organism>
<dbReference type="SUPFAM" id="SSF54957">
    <property type="entry name" value="Viral DNA-binding domain"/>
    <property type="match status" value="1"/>
</dbReference>
<evidence type="ECO:0000256" key="1">
    <source>
        <dbReference type="ARBA" id="ARBA00004147"/>
    </source>
</evidence>
<feature type="cross-link" description="Glycyl lysine isopeptide (Lys-Gly) (interchain with G-Cter in SUMO)" evidence="12">
    <location>
        <position position="342"/>
    </location>
</feature>
<dbReference type="OrthoDB" id="15886at10239"/>
<dbReference type="EMBL" id="JX035935">
    <property type="protein sequence ID" value="AFU07687.1"/>
    <property type="molecule type" value="Genomic_DNA"/>
</dbReference>
<dbReference type="HAMAP" id="MF_04001">
    <property type="entry name" value="PPV_E2"/>
    <property type="match status" value="1"/>
</dbReference>
<feature type="domain" description="Papillomavirus E2 C-terminal" evidence="15">
    <location>
        <begin position="337"/>
        <end position="416"/>
    </location>
</feature>
<dbReference type="InterPro" id="IPR042504">
    <property type="entry name" value="Regulatory_protein_E2_N_2"/>
</dbReference>
<comment type="similarity">
    <text evidence="2">Belongs to the papillomaviridae E8^E2C protein family.</text>
</comment>
<dbReference type="KEGG" id="vg:14757624"/>
<keyword evidence="8 12" id="KW-0805">Transcription regulation</keyword>
<gene>
    <name evidence="12" type="primary">E2</name>
</gene>
<keyword evidence="12" id="KW-1017">Isopeptide bond</keyword>
<dbReference type="Proteomes" id="UP000111451">
    <property type="component" value="Segment"/>
</dbReference>
<dbReference type="GO" id="GO:0039693">
    <property type="term" value="P:viral DNA genome replication"/>
    <property type="evidence" value="ECO:0007669"/>
    <property type="project" value="UniProtKB-UniRule"/>
</dbReference>
<dbReference type="Gene3D" id="3.30.70.330">
    <property type="match status" value="1"/>
</dbReference>
<dbReference type="RefSeq" id="YP_007518501.1">
    <property type="nucleotide sequence ID" value="NC_020501.1"/>
</dbReference>
<dbReference type="Gene3D" id="2.170.200.10">
    <property type="entry name" value="Papillomavirus E2 early protein domain"/>
    <property type="match status" value="1"/>
</dbReference>
<evidence type="ECO:0000256" key="2">
    <source>
        <dbReference type="ARBA" id="ARBA00007794"/>
    </source>
</evidence>
<name>M4HXI5_9PAPI</name>
<feature type="region of interest" description="Disordered" evidence="13">
    <location>
        <begin position="225"/>
        <end position="277"/>
    </location>
</feature>
<dbReference type="InterPro" id="IPR000427">
    <property type="entry name" value="Papillomavirus_E2_C"/>
</dbReference>
<evidence type="ECO:0000256" key="10">
    <source>
        <dbReference type="ARBA" id="ARBA00023159"/>
    </source>
</evidence>
<evidence type="ECO:0000313" key="16">
    <source>
        <dbReference type="EMBL" id="AFU07687.1"/>
    </source>
</evidence>
<keyword evidence="6 12" id="KW-1048">Host nucleus</keyword>
<dbReference type="Gene3D" id="1.10.287.30">
    <property type="entry name" value="E2 (early) protein, N terminal domain, subdomain 1"/>
    <property type="match status" value="1"/>
</dbReference>
<evidence type="ECO:0000256" key="6">
    <source>
        <dbReference type="ARBA" id="ARBA00022562"/>
    </source>
</evidence>
<evidence type="ECO:0000256" key="9">
    <source>
        <dbReference type="ARBA" id="ARBA00023125"/>
    </source>
</evidence>
<dbReference type="GO" id="GO:0006275">
    <property type="term" value="P:regulation of DNA replication"/>
    <property type="evidence" value="ECO:0007669"/>
    <property type="project" value="UniProtKB-UniRule"/>
</dbReference>
<comment type="PTM">
    <text evidence="12">Phosphorylated.</text>
</comment>
<accession>M4HXI5</accession>
<comment type="caution">
    <text evidence="12">Lacks conserved residue(s) required for the propagation of feature annotation.</text>
</comment>
<dbReference type="InterPro" id="IPR035975">
    <property type="entry name" value="E2/EBNA1_C_sf"/>
</dbReference>
<dbReference type="GO" id="GO:0003700">
    <property type="term" value="F:DNA-binding transcription factor activity"/>
    <property type="evidence" value="ECO:0007669"/>
    <property type="project" value="UniProtKB-UniRule"/>
</dbReference>
<keyword evidence="10 12" id="KW-0010">Activator</keyword>